<dbReference type="InterPro" id="IPR029479">
    <property type="entry name" value="Nitroreductase"/>
</dbReference>
<dbReference type="NCBIfam" id="TIGR03605">
    <property type="entry name" value="antibiot_sagB"/>
    <property type="match status" value="1"/>
</dbReference>
<feature type="domain" description="Nitroreductase" evidence="1">
    <location>
        <begin position="325"/>
        <end position="473"/>
    </location>
</feature>
<gene>
    <name evidence="4" type="ORF">ENM30_05470</name>
    <name evidence="3" type="ORF">ENT82_00260</name>
    <name evidence="2" type="ORF">ENU43_07735</name>
</gene>
<dbReference type="InterPro" id="IPR020051">
    <property type="entry name" value="SagB-type_dehydrogenase"/>
</dbReference>
<dbReference type="EMBL" id="DTCM01000092">
    <property type="protein sequence ID" value="HGL41533.1"/>
    <property type="molecule type" value="Genomic_DNA"/>
</dbReference>
<protein>
    <submittedName>
        <fullName evidence="3">SagB/ThcOx family dehydrogenase</fullName>
    </submittedName>
</protein>
<dbReference type="PANTHER" id="PTHR42741:SF3">
    <property type="entry name" value="NITROREDUCTASE FAMILY PROTEIN"/>
    <property type="match status" value="1"/>
</dbReference>
<organism evidence="3">
    <name type="scientific">Caldiarchaeum subterraneum</name>
    <dbReference type="NCBI Taxonomy" id="311458"/>
    <lineage>
        <taxon>Archaea</taxon>
        <taxon>Nitrososphaerota</taxon>
        <taxon>Candidatus Caldarchaeales</taxon>
        <taxon>Candidatus Caldarchaeaceae</taxon>
        <taxon>Candidatus Caldarchaeum</taxon>
    </lineage>
</organism>
<feature type="domain" description="Nitroreductase" evidence="1">
    <location>
        <begin position="75"/>
        <end position="242"/>
    </location>
</feature>
<dbReference type="Pfam" id="PF00881">
    <property type="entry name" value="Nitroreductase"/>
    <property type="match status" value="2"/>
</dbReference>
<dbReference type="SUPFAM" id="SSF55469">
    <property type="entry name" value="FMN-dependent nitroreductase-like"/>
    <property type="match status" value="2"/>
</dbReference>
<evidence type="ECO:0000313" key="4">
    <source>
        <dbReference type="EMBL" id="HHN52744.1"/>
    </source>
</evidence>
<dbReference type="EMBL" id="DTAD01000005">
    <property type="protein sequence ID" value="HGN89551.1"/>
    <property type="molecule type" value="Genomic_DNA"/>
</dbReference>
<evidence type="ECO:0000259" key="1">
    <source>
        <dbReference type="Pfam" id="PF00881"/>
    </source>
</evidence>
<dbReference type="GO" id="GO:0016491">
    <property type="term" value="F:oxidoreductase activity"/>
    <property type="evidence" value="ECO:0007669"/>
    <property type="project" value="InterPro"/>
</dbReference>
<accession>A0A7C4I4T5</accession>
<sequence length="509" mass="56865">MKNSEITEAINYHESTKHSYVSVRTSGHVLDWANKPHPFKVYEDLPRMSLPRDISLPTKPVFESFTQQPSSEKSLDLKTLASILYFTGGITRVVKYGMETVYFRAAPATGALYPIELYVVAGDVDGLEPGVYHFDPKAFCLTVLRRGDFRGFLSKHSNSAVAECSAAVVFTSMAWRNAWKYRERSYRHWFWDSGVMAANMLLTCNSFDLRCRLLTGFVDHEVNMLLGVDGVREAAVLVAAVGNSDKHPDETRPDVIEPKTRPLSRHEKRYPLIERMHMASCLYSVEELRSWLAAAAEPTPLPKPREHGQALNPSAEDGAPLWEVILRRGSTRKFSRTPITYDAFSTIVRKTFADVPTDYLGPVVSLFVIVNDVDGVEPGAYMVYDGTLVTVKKGQFRRVSGYLCLEQRLGEDAAAVFFPMAPLMNLLSRMGNRGYRVAQLEGGIRAGLMYLASYGLGVGATGLTFYDDDVKQFFTPFSDDLENMIVLAVGKPAYRARSGKIILDADKCL</sequence>
<proteinExistence type="predicted"/>
<dbReference type="InterPro" id="IPR000415">
    <property type="entry name" value="Nitroreductase-like"/>
</dbReference>
<dbReference type="AlphaFoldDB" id="A0A7C4I4T5"/>
<comment type="caution">
    <text evidence="3">The sequence shown here is derived from an EMBL/GenBank/DDBJ whole genome shotgun (WGS) entry which is preliminary data.</text>
</comment>
<evidence type="ECO:0000313" key="2">
    <source>
        <dbReference type="EMBL" id="HGL41533.1"/>
    </source>
</evidence>
<dbReference type="EMBL" id="DRXG01000120">
    <property type="protein sequence ID" value="HHN52744.1"/>
    <property type="molecule type" value="Genomic_DNA"/>
</dbReference>
<reference evidence="3" key="1">
    <citation type="journal article" date="2020" name="mSystems">
        <title>Genome- and Community-Level Interaction Insights into Carbon Utilization and Element Cycling Functions of Hydrothermarchaeota in Hydrothermal Sediment.</title>
        <authorList>
            <person name="Zhou Z."/>
            <person name="Liu Y."/>
            <person name="Xu W."/>
            <person name="Pan J."/>
            <person name="Luo Z.H."/>
            <person name="Li M."/>
        </authorList>
    </citation>
    <scope>NUCLEOTIDE SEQUENCE [LARGE SCALE GENOMIC DNA]</scope>
    <source>
        <strain evidence="4">SpSt-1073</strain>
        <strain evidence="3">SpSt-613</strain>
        <strain evidence="2">SpSt-669</strain>
    </source>
</reference>
<dbReference type="Gene3D" id="3.40.109.10">
    <property type="entry name" value="NADH Oxidase"/>
    <property type="match status" value="2"/>
</dbReference>
<dbReference type="PANTHER" id="PTHR42741">
    <property type="entry name" value="NITROREDUCTASE FAMILY PROTEIN"/>
    <property type="match status" value="1"/>
</dbReference>
<dbReference type="CDD" id="cd02142">
    <property type="entry name" value="McbC_SagB-like_oxidoreductase"/>
    <property type="match status" value="2"/>
</dbReference>
<name>A0A7C4I4T5_CALS0</name>
<evidence type="ECO:0000313" key="3">
    <source>
        <dbReference type="EMBL" id="HGN89551.1"/>
    </source>
</evidence>